<keyword evidence="2" id="KW-0378">Hydrolase</keyword>
<comment type="caution">
    <text evidence="2">The sequence shown here is derived from an EMBL/GenBank/DDBJ whole genome shotgun (WGS) entry which is preliminary data.</text>
</comment>
<dbReference type="InterPro" id="IPR000073">
    <property type="entry name" value="AB_hydrolase_1"/>
</dbReference>
<dbReference type="PANTHER" id="PTHR43433">
    <property type="entry name" value="HYDROLASE, ALPHA/BETA FOLD FAMILY PROTEIN"/>
    <property type="match status" value="1"/>
</dbReference>
<accession>A0ABW3FE92</accession>
<dbReference type="Gene3D" id="3.40.50.1820">
    <property type="entry name" value="alpha/beta hydrolase"/>
    <property type="match status" value="1"/>
</dbReference>
<dbReference type="GO" id="GO:0016787">
    <property type="term" value="F:hydrolase activity"/>
    <property type="evidence" value="ECO:0007669"/>
    <property type="project" value="UniProtKB-KW"/>
</dbReference>
<name>A0ABW3FE92_9HYPH</name>
<evidence type="ECO:0000313" key="3">
    <source>
        <dbReference type="Proteomes" id="UP001597101"/>
    </source>
</evidence>
<evidence type="ECO:0000259" key="1">
    <source>
        <dbReference type="Pfam" id="PF00561"/>
    </source>
</evidence>
<reference evidence="3" key="1">
    <citation type="journal article" date="2019" name="Int. J. Syst. Evol. Microbiol.">
        <title>The Global Catalogue of Microorganisms (GCM) 10K type strain sequencing project: providing services to taxonomists for standard genome sequencing and annotation.</title>
        <authorList>
            <consortium name="The Broad Institute Genomics Platform"/>
            <consortium name="The Broad Institute Genome Sequencing Center for Infectious Disease"/>
            <person name="Wu L."/>
            <person name="Ma J."/>
        </authorList>
    </citation>
    <scope>NUCLEOTIDE SEQUENCE [LARGE SCALE GENOMIC DNA]</scope>
    <source>
        <strain evidence="3">CCUG 60023</strain>
    </source>
</reference>
<feature type="domain" description="AB hydrolase-1" evidence="1">
    <location>
        <begin position="23"/>
        <end position="144"/>
    </location>
</feature>
<organism evidence="2 3">
    <name type="scientific">Pseudahrensia aquimaris</name>
    <dbReference type="NCBI Taxonomy" id="744461"/>
    <lineage>
        <taxon>Bacteria</taxon>
        <taxon>Pseudomonadati</taxon>
        <taxon>Pseudomonadota</taxon>
        <taxon>Alphaproteobacteria</taxon>
        <taxon>Hyphomicrobiales</taxon>
        <taxon>Ahrensiaceae</taxon>
        <taxon>Pseudahrensia</taxon>
    </lineage>
</organism>
<keyword evidence="3" id="KW-1185">Reference proteome</keyword>
<proteinExistence type="predicted"/>
<dbReference type="InterPro" id="IPR050471">
    <property type="entry name" value="AB_hydrolase"/>
</dbReference>
<evidence type="ECO:0000313" key="2">
    <source>
        <dbReference type="EMBL" id="MFD0916048.1"/>
    </source>
</evidence>
<dbReference type="InterPro" id="IPR029058">
    <property type="entry name" value="AB_hydrolase_fold"/>
</dbReference>
<protein>
    <submittedName>
        <fullName evidence="2">Alpha/beta fold hydrolase</fullName>
    </submittedName>
</protein>
<dbReference type="Pfam" id="PF00561">
    <property type="entry name" value="Abhydrolase_1"/>
    <property type="match status" value="1"/>
</dbReference>
<dbReference type="EMBL" id="JBHTJV010000003">
    <property type="protein sequence ID" value="MFD0916048.1"/>
    <property type="molecule type" value="Genomic_DNA"/>
</dbReference>
<dbReference type="SUPFAM" id="SSF53474">
    <property type="entry name" value="alpha/beta-Hydrolases"/>
    <property type="match status" value="1"/>
</dbReference>
<dbReference type="Proteomes" id="UP001597101">
    <property type="component" value="Unassembled WGS sequence"/>
</dbReference>
<gene>
    <name evidence="2" type="ORF">ACFQ14_06475</name>
</gene>
<dbReference type="RefSeq" id="WP_377211884.1">
    <property type="nucleotide sequence ID" value="NZ_JBHTJV010000003.1"/>
</dbReference>
<dbReference type="PANTHER" id="PTHR43433:SF5">
    <property type="entry name" value="AB HYDROLASE-1 DOMAIN-CONTAINING PROTEIN"/>
    <property type="match status" value="1"/>
</dbReference>
<sequence>MAQINANGISLEVEEQGPTHGEPLILIRGLGTQLVYWPDAFLDGLAEVGCRVITFDNRDVGKSQRCPKEGVVDDAMGIIERFHDGKPLDAAYTLDDMALDVVGLMDALGIDSAHIFGISMGGGIAQLLAINQPQRCRSVTIVMSAARFSVGSAIEKLLAWPCTRDQFAEALIAMEKEWGSPGYPMDDETVRDIAHRAYDRGYDPNGINRHALATSQSPDHSQRLKEISLPCTVIHGSDDTLIPPIAGAEIASLIPDCPFHQIDGMGHTITAALTPVIVPLVAQTMARAKTAAD</sequence>